<sequence length="670" mass="75943">MPLLRVPGSPYDNGGVKASRPRHTFLHATAVGIIRHTENVLFLSGMLCLLPSVLTVKLFHISLKKLGRAPLTTGFLLQTETVKAEMMQHETLLLKDERWRSIPCCRSELCLEIVLNCGQSFRWHETSKGHWTGVIASQVWTLTQTEDRLWYRTYRELDGPGRSLYPKDGNVGMNVHLKAKLGKRKKTLELQEKVSEAKHEPIETLVTPCDQDCDTWDDGQSKKDKDILMDYFQLHVGMEELYEQWSQTDSFFKKAATKFPGVRVLRQDPRECLFSLICTSNNHITRISGMVERLCQNFGPLLCTLDMKHYHDFPSLQALAAPDVEAHLQELKFGYRARYIQQAAQEILEKYGPHWLDSLRHVTYEEAKAALRTLPGVGAKVADCVCLMALDKTDAVPVDTHVWQMASQNYLPQLGKESKTLTPKVYREIGDTFRERFGTYAGWAQSIGEFSVPLLCLWVLYAGQLRKWQLGDHRLIWSWISTTTQEPTHSLDAKMIPPLDRLVPGTPASTPHAGVSLPSTPISGVASPAAVPPRRQYAITPLALPAVCPAVIPLSVNQCGARVNPLRPSSGKKRTVSLETLAAHHFNQQRTVVMQQKEYNRYHQGWQRPFYGSRAEKEEYRSWSRYGTREACLAYRRPQGKENCCSITSSTGAAHSNRRHGTRLQQPYID</sequence>
<gene>
    <name evidence="18" type="primary">Ogg1</name>
    <name evidence="18" type="ORF">GTO96_0005354</name>
</gene>
<evidence type="ECO:0000313" key="18">
    <source>
        <dbReference type="EMBL" id="KAG2471183.1"/>
    </source>
</evidence>
<evidence type="ECO:0000256" key="4">
    <source>
        <dbReference type="ARBA" id="ARBA00010679"/>
    </source>
</evidence>
<dbReference type="Gene3D" id="1.10.340.30">
    <property type="entry name" value="Hypothetical protein, domain 2"/>
    <property type="match status" value="1"/>
</dbReference>
<evidence type="ECO:0000256" key="12">
    <source>
        <dbReference type="ARBA" id="ARBA00023295"/>
    </source>
</evidence>
<evidence type="ECO:0000256" key="13">
    <source>
        <dbReference type="ARBA" id="ARBA00025652"/>
    </source>
</evidence>
<evidence type="ECO:0000256" key="16">
    <source>
        <dbReference type="SAM" id="MobiDB-lite"/>
    </source>
</evidence>
<evidence type="ECO:0000256" key="14">
    <source>
        <dbReference type="ARBA" id="ARBA00044632"/>
    </source>
</evidence>
<evidence type="ECO:0000256" key="2">
    <source>
        <dbReference type="ARBA" id="ARBA00004324"/>
    </source>
</evidence>
<dbReference type="GO" id="GO:0016607">
    <property type="term" value="C:nuclear speck"/>
    <property type="evidence" value="ECO:0007669"/>
    <property type="project" value="UniProtKB-SubCell"/>
</dbReference>
<comment type="similarity">
    <text evidence="4">Belongs to the type-1 OGG1 family.</text>
</comment>
<dbReference type="EMBL" id="JAATIS010000094">
    <property type="protein sequence ID" value="KAG2471183.1"/>
    <property type="molecule type" value="Genomic_DNA"/>
</dbReference>
<name>A0A8X7XMH1_POLSE</name>
<evidence type="ECO:0000256" key="6">
    <source>
        <dbReference type="ARBA" id="ARBA00022763"/>
    </source>
</evidence>
<keyword evidence="11" id="KW-0511">Multifunctional enzyme</keyword>
<evidence type="ECO:0000259" key="17">
    <source>
        <dbReference type="SMART" id="SM00478"/>
    </source>
</evidence>
<feature type="region of interest" description="Disordered" evidence="16">
    <location>
        <begin position="650"/>
        <end position="670"/>
    </location>
</feature>
<keyword evidence="12" id="KW-0326">Glycosidase</keyword>
<evidence type="ECO:0000256" key="7">
    <source>
        <dbReference type="ARBA" id="ARBA00022801"/>
    </source>
</evidence>
<dbReference type="GO" id="GO:0003684">
    <property type="term" value="F:damaged DNA binding"/>
    <property type="evidence" value="ECO:0007669"/>
    <property type="project" value="InterPro"/>
</dbReference>
<keyword evidence="7" id="KW-0378">Hydrolase</keyword>
<keyword evidence="19" id="KW-1185">Reference proteome</keyword>
<comment type="catalytic activity">
    <reaction evidence="14">
        <text>2'-deoxyribonucleotide-(2'-deoxyribose 5'-phosphate)-2'-deoxyribonucleotide-DNA = a 3'-end 2'-deoxyribonucleotide-(2,3-dehydro-2,3-deoxyribose 5'-phosphate)-DNA + a 5'-end 5'-phospho-2'-deoxyribonucleoside-DNA + H(+)</text>
        <dbReference type="Rhea" id="RHEA:66592"/>
        <dbReference type="Rhea" id="RHEA-COMP:13180"/>
        <dbReference type="Rhea" id="RHEA-COMP:16897"/>
        <dbReference type="Rhea" id="RHEA-COMP:17067"/>
        <dbReference type="ChEBI" id="CHEBI:15378"/>
        <dbReference type="ChEBI" id="CHEBI:136412"/>
        <dbReference type="ChEBI" id="CHEBI:157695"/>
        <dbReference type="ChEBI" id="CHEBI:167181"/>
        <dbReference type="EC" id="4.2.99.18"/>
    </reaction>
</comment>
<dbReference type="SUPFAM" id="SSF48150">
    <property type="entry name" value="DNA-glycosylase"/>
    <property type="match status" value="1"/>
</dbReference>
<dbReference type="FunFam" id="1.10.340.30:FF:000006">
    <property type="entry name" value="N-glycosylase/DNA lyase isoform X2"/>
    <property type="match status" value="1"/>
</dbReference>
<dbReference type="InterPro" id="IPR052054">
    <property type="entry name" value="Oxidative_DNA_repair_enzyme"/>
</dbReference>
<comment type="function">
    <text evidence="13">DNA repair enzyme that incises DNA at 8-oxoG residues. Excises 7,8-dihydro-8-oxoguanine and 2,6-diamino-4-hydroxy-5-N-methylformamidopyrimidine (FAPY) from damaged DNA. Has a beta-lyase activity that nicks DNA 3' to the lesion.</text>
</comment>
<dbReference type="Pfam" id="PF00730">
    <property type="entry name" value="HhH-GPD"/>
    <property type="match status" value="1"/>
</dbReference>
<comment type="caution">
    <text evidence="18">The sequence shown here is derived from an EMBL/GenBank/DDBJ whole genome shotgun (WGS) entry which is preliminary data.</text>
</comment>
<dbReference type="SUPFAM" id="SSF55945">
    <property type="entry name" value="TATA-box binding protein-like"/>
    <property type="match status" value="1"/>
</dbReference>
<dbReference type="GO" id="GO:0140078">
    <property type="term" value="F:class I DNA-(apurinic or apyrimidinic site) endonuclease activity"/>
    <property type="evidence" value="ECO:0007669"/>
    <property type="project" value="UniProtKB-EC"/>
</dbReference>
<dbReference type="GO" id="GO:0016363">
    <property type="term" value="C:nuclear matrix"/>
    <property type="evidence" value="ECO:0007669"/>
    <property type="project" value="UniProtKB-SubCell"/>
</dbReference>
<evidence type="ECO:0000256" key="5">
    <source>
        <dbReference type="ARBA" id="ARBA00012720"/>
    </source>
</evidence>
<dbReference type="Gene3D" id="3.30.310.40">
    <property type="match status" value="1"/>
</dbReference>
<keyword evidence="9 18" id="KW-0456">Lyase</keyword>
<evidence type="ECO:0000313" key="19">
    <source>
        <dbReference type="Proteomes" id="UP000886611"/>
    </source>
</evidence>
<keyword evidence="6" id="KW-0227">DNA damage</keyword>
<accession>A0A8X7XMH1</accession>
<dbReference type="FunFam" id="3.30.310.40:FF:000001">
    <property type="entry name" value="N-glycosylase/DNA lyase isoform X2"/>
    <property type="match status" value="1"/>
</dbReference>
<dbReference type="InterPro" id="IPR012904">
    <property type="entry name" value="OGG_N"/>
</dbReference>
<evidence type="ECO:0000256" key="9">
    <source>
        <dbReference type="ARBA" id="ARBA00023239"/>
    </source>
</evidence>
<dbReference type="InterPro" id="IPR023170">
    <property type="entry name" value="HhH_base_excis_C"/>
</dbReference>
<evidence type="ECO:0000256" key="8">
    <source>
        <dbReference type="ARBA" id="ARBA00023204"/>
    </source>
</evidence>
<dbReference type="CDD" id="cd00056">
    <property type="entry name" value="ENDO3c"/>
    <property type="match status" value="1"/>
</dbReference>
<dbReference type="SMART" id="SM00478">
    <property type="entry name" value="ENDO3c"/>
    <property type="match status" value="1"/>
</dbReference>
<dbReference type="AlphaFoldDB" id="A0A8X7XMH1"/>
<dbReference type="FunFam" id="1.10.1670.10:FF:000005">
    <property type="entry name" value="N-glycosylase/DNA lyase OGG1"/>
    <property type="match status" value="1"/>
</dbReference>
<dbReference type="PANTHER" id="PTHR10242:SF2">
    <property type="entry name" value="N-GLYCOSYLASE_DNA LYASE"/>
    <property type="match status" value="1"/>
</dbReference>
<dbReference type="Pfam" id="PF07934">
    <property type="entry name" value="OGG_N"/>
    <property type="match status" value="1"/>
</dbReference>
<dbReference type="GO" id="GO:0006289">
    <property type="term" value="P:nucleotide-excision repair"/>
    <property type="evidence" value="ECO:0007669"/>
    <property type="project" value="InterPro"/>
</dbReference>
<keyword evidence="10" id="KW-0539">Nucleus</keyword>
<comment type="subcellular location">
    <subcellularLocation>
        <location evidence="1">Nucleus matrix</location>
    </subcellularLocation>
    <subcellularLocation>
        <location evidence="2">Nucleus speckle</location>
    </subcellularLocation>
    <subcellularLocation>
        <location evidence="3">Nucleus</location>
        <location evidence="3">Nucleoplasm</location>
    </subcellularLocation>
</comment>
<feature type="domain" description="HhH-GPD" evidence="17">
    <location>
        <begin position="278"/>
        <end position="446"/>
    </location>
</feature>
<evidence type="ECO:0000256" key="3">
    <source>
        <dbReference type="ARBA" id="ARBA00004642"/>
    </source>
</evidence>
<dbReference type="EC" id="4.2.99.18" evidence="5"/>
<dbReference type="PANTHER" id="PTHR10242">
    <property type="entry name" value="8-OXOGUANINE DNA GLYCOSYLASE"/>
    <property type="match status" value="1"/>
</dbReference>
<feature type="non-terminal residue" evidence="18">
    <location>
        <position position="670"/>
    </location>
</feature>
<dbReference type="InterPro" id="IPR003265">
    <property type="entry name" value="HhH-GPD_domain"/>
</dbReference>
<feature type="non-terminal residue" evidence="18">
    <location>
        <position position="1"/>
    </location>
</feature>
<dbReference type="GO" id="GO:0034039">
    <property type="term" value="F:8-oxo-7,8-dihydroguanine DNA N-glycosylase activity"/>
    <property type="evidence" value="ECO:0007669"/>
    <property type="project" value="TreeGrafter"/>
</dbReference>
<proteinExistence type="inferred from homology"/>
<dbReference type="GO" id="GO:0006285">
    <property type="term" value="P:base-excision repair, AP site formation"/>
    <property type="evidence" value="ECO:0007669"/>
    <property type="project" value="TreeGrafter"/>
</dbReference>
<reference evidence="18 19" key="1">
    <citation type="journal article" date="2021" name="Cell">
        <title>Tracing the genetic footprints of vertebrate landing in non-teleost ray-finned fishes.</title>
        <authorList>
            <person name="Bi X."/>
            <person name="Wang K."/>
            <person name="Yang L."/>
            <person name="Pan H."/>
            <person name="Jiang H."/>
            <person name="Wei Q."/>
            <person name="Fang M."/>
            <person name="Yu H."/>
            <person name="Zhu C."/>
            <person name="Cai Y."/>
            <person name="He Y."/>
            <person name="Gan X."/>
            <person name="Zeng H."/>
            <person name="Yu D."/>
            <person name="Zhu Y."/>
            <person name="Jiang H."/>
            <person name="Qiu Q."/>
            <person name="Yang H."/>
            <person name="Zhang Y.E."/>
            <person name="Wang W."/>
            <person name="Zhu M."/>
            <person name="He S."/>
            <person name="Zhang G."/>
        </authorList>
    </citation>
    <scope>NUCLEOTIDE SEQUENCE [LARGE SCALE GENOMIC DNA]</scope>
    <source>
        <strain evidence="18">Bchr_013</strain>
    </source>
</reference>
<evidence type="ECO:0000256" key="10">
    <source>
        <dbReference type="ARBA" id="ARBA00023242"/>
    </source>
</evidence>
<dbReference type="InterPro" id="IPR011257">
    <property type="entry name" value="DNA_glycosylase"/>
</dbReference>
<evidence type="ECO:0000256" key="15">
    <source>
        <dbReference type="ARBA" id="ARBA00073127"/>
    </source>
</evidence>
<keyword evidence="8" id="KW-0234">DNA repair</keyword>
<protein>
    <recommendedName>
        <fullName evidence="15">N-glycosylase/DNA lyase</fullName>
        <ecNumber evidence="5">4.2.99.18</ecNumber>
    </recommendedName>
</protein>
<organism evidence="18 19">
    <name type="scientific">Polypterus senegalus</name>
    <name type="common">Senegal bichir</name>
    <dbReference type="NCBI Taxonomy" id="55291"/>
    <lineage>
        <taxon>Eukaryota</taxon>
        <taxon>Metazoa</taxon>
        <taxon>Chordata</taxon>
        <taxon>Craniata</taxon>
        <taxon>Vertebrata</taxon>
        <taxon>Euteleostomi</taxon>
        <taxon>Actinopterygii</taxon>
        <taxon>Polypteriformes</taxon>
        <taxon>Polypteridae</taxon>
        <taxon>Polypterus</taxon>
    </lineage>
</organism>
<evidence type="ECO:0000256" key="11">
    <source>
        <dbReference type="ARBA" id="ARBA00023268"/>
    </source>
</evidence>
<evidence type="ECO:0000256" key="1">
    <source>
        <dbReference type="ARBA" id="ARBA00004109"/>
    </source>
</evidence>
<dbReference type="Gene3D" id="1.10.1670.10">
    <property type="entry name" value="Helix-hairpin-Helix base-excision DNA repair enzymes (C-terminal)"/>
    <property type="match status" value="1"/>
</dbReference>
<dbReference type="Proteomes" id="UP000886611">
    <property type="component" value="Unassembled WGS sequence"/>
</dbReference>